<dbReference type="GO" id="GO:0045003">
    <property type="term" value="P:double-strand break repair via synthesis-dependent strand annealing"/>
    <property type="evidence" value="ECO:0007669"/>
    <property type="project" value="TreeGrafter"/>
</dbReference>
<dbReference type="GO" id="GO:0016787">
    <property type="term" value="F:hydrolase activity"/>
    <property type="evidence" value="ECO:0007669"/>
    <property type="project" value="UniProtKB-KW"/>
</dbReference>
<evidence type="ECO:0000256" key="5">
    <source>
        <dbReference type="SAM" id="MobiDB-lite"/>
    </source>
</evidence>
<dbReference type="SMART" id="SM00490">
    <property type="entry name" value="HELICc"/>
    <property type="match status" value="1"/>
</dbReference>
<dbReference type="WBParaSite" id="PSAMB.scaffold12524size2724.g34909.t1">
    <property type="protein sequence ID" value="PSAMB.scaffold12524size2724.g34909.t1"/>
    <property type="gene ID" value="PSAMB.scaffold12524size2724.g34909"/>
</dbReference>
<keyword evidence="7" id="KW-1185">Reference proteome</keyword>
<dbReference type="GO" id="GO:0000400">
    <property type="term" value="F:four-way junction DNA binding"/>
    <property type="evidence" value="ECO:0007669"/>
    <property type="project" value="TreeGrafter"/>
</dbReference>
<evidence type="ECO:0000256" key="2">
    <source>
        <dbReference type="ARBA" id="ARBA00022801"/>
    </source>
</evidence>
<evidence type="ECO:0000256" key="1">
    <source>
        <dbReference type="ARBA" id="ARBA00022741"/>
    </source>
</evidence>
<dbReference type="InterPro" id="IPR001650">
    <property type="entry name" value="Helicase_C-like"/>
</dbReference>
<dbReference type="PROSITE" id="PS51194">
    <property type="entry name" value="HELICASE_CTER"/>
    <property type="match status" value="1"/>
</dbReference>
<feature type="region of interest" description="Disordered" evidence="5">
    <location>
        <begin position="54"/>
        <end position="75"/>
    </location>
</feature>
<dbReference type="GO" id="GO:0043138">
    <property type="term" value="F:3'-5' DNA helicase activity"/>
    <property type="evidence" value="ECO:0007669"/>
    <property type="project" value="TreeGrafter"/>
</dbReference>
<feature type="compositionally biased region" description="Basic and acidic residues" evidence="5">
    <location>
        <begin position="400"/>
        <end position="412"/>
    </location>
</feature>
<feature type="compositionally biased region" description="Basic residues" evidence="5">
    <location>
        <begin position="376"/>
        <end position="399"/>
    </location>
</feature>
<keyword evidence="2" id="KW-0378">Hydrolase</keyword>
<dbReference type="Proteomes" id="UP000887566">
    <property type="component" value="Unplaced"/>
</dbReference>
<accession>A0A914UTY3</accession>
<feature type="compositionally biased region" description="Basic and acidic residues" evidence="5">
    <location>
        <begin position="62"/>
        <end position="74"/>
    </location>
</feature>
<keyword evidence="1" id="KW-0547">Nucleotide-binding</keyword>
<dbReference type="PANTHER" id="PTHR14025:SF20">
    <property type="entry name" value="FANCONI ANEMIA GROUP M PROTEIN"/>
    <property type="match status" value="1"/>
</dbReference>
<protein>
    <submittedName>
        <fullName evidence="8">Helicase C-terminal domain-containing protein</fullName>
    </submittedName>
</protein>
<dbReference type="GO" id="GO:0036297">
    <property type="term" value="P:interstrand cross-link repair"/>
    <property type="evidence" value="ECO:0007669"/>
    <property type="project" value="TreeGrafter"/>
</dbReference>
<evidence type="ECO:0000313" key="7">
    <source>
        <dbReference type="Proteomes" id="UP000887566"/>
    </source>
</evidence>
<keyword evidence="3" id="KW-0347">Helicase</keyword>
<dbReference type="PANTHER" id="PTHR14025">
    <property type="entry name" value="FANCONI ANEMIA GROUP M FANCM FAMILY MEMBER"/>
    <property type="match status" value="1"/>
</dbReference>
<evidence type="ECO:0000256" key="4">
    <source>
        <dbReference type="ARBA" id="ARBA00022840"/>
    </source>
</evidence>
<reference evidence="8" key="1">
    <citation type="submission" date="2022-11" db="UniProtKB">
        <authorList>
            <consortium name="WormBaseParasite"/>
        </authorList>
    </citation>
    <scope>IDENTIFICATION</scope>
</reference>
<proteinExistence type="predicted"/>
<name>A0A914UTY3_9BILA</name>
<evidence type="ECO:0000313" key="8">
    <source>
        <dbReference type="WBParaSite" id="PSAMB.scaffold12524size2724.g34909.t1"/>
    </source>
</evidence>
<dbReference type="Gene3D" id="3.40.50.300">
    <property type="entry name" value="P-loop containing nucleotide triphosphate hydrolases"/>
    <property type="match status" value="1"/>
</dbReference>
<keyword evidence="4" id="KW-0067">ATP-binding</keyword>
<feature type="domain" description="Helicase C-terminal" evidence="6">
    <location>
        <begin position="10"/>
        <end position="176"/>
    </location>
</feature>
<evidence type="ECO:0000256" key="3">
    <source>
        <dbReference type="ARBA" id="ARBA00022806"/>
    </source>
</evidence>
<sequence length="412" mass="45934">MSALRGGAVIFHLMIVNIEDDKSTRAIVFSSYRDSVDEIADFLRRLKPLIRPTEFKGQQSKRPADAEAGPRRGQAEQLRTIQDFQSGKFNVLVSTCVGEEGLDIGEVDLIICYDTNTSGIRQVQRMGRTGRKRQGRIVHLLTERWEEKNYNRASKKNKTVQSAMNLAANVGRFELFADSPRMVPLGLTPTPQEVEMAQSVSFVREADRKRRLRPGDGLAAAKQAFYACAGYLTEKEMAEWDRRYKTEFEPAVKRRACMISLGDRQQSNAVDLSSHLLWQDREQPVGRVKHSALTSRFVAFMRGAASGGRTASFRASDLNEEDILRPGQADGSLPPVDDVVDVDVDMEAEMAQFDAAASSTLVRKPLRVVQAEQKKPKATKKQTLQKKTAVKGRGGKRKCGGKEEGKGADRKE</sequence>
<organism evidence="7 8">
    <name type="scientific">Plectus sambesii</name>
    <dbReference type="NCBI Taxonomy" id="2011161"/>
    <lineage>
        <taxon>Eukaryota</taxon>
        <taxon>Metazoa</taxon>
        <taxon>Ecdysozoa</taxon>
        <taxon>Nematoda</taxon>
        <taxon>Chromadorea</taxon>
        <taxon>Plectida</taxon>
        <taxon>Plectina</taxon>
        <taxon>Plectoidea</taxon>
        <taxon>Plectidae</taxon>
        <taxon>Plectus</taxon>
    </lineage>
</organism>
<dbReference type="AlphaFoldDB" id="A0A914UTY3"/>
<feature type="region of interest" description="Disordered" evidence="5">
    <location>
        <begin position="370"/>
        <end position="412"/>
    </location>
</feature>
<dbReference type="GO" id="GO:0005524">
    <property type="term" value="F:ATP binding"/>
    <property type="evidence" value="ECO:0007669"/>
    <property type="project" value="UniProtKB-KW"/>
</dbReference>
<dbReference type="GO" id="GO:0009378">
    <property type="term" value="F:four-way junction helicase activity"/>
    <property type="evidence" value="ECO:0007669"/>
    <property type="project" value="TreeGrafter"/>
</dbReference>
<evidence type="ECO:0000259" key="6">
    <source>
        <dbReference type="PROSITE" id="PS51194"/>
    </source>
</evidence>
<dbReference type="Pfam" id="PF00271">
    <property type="entry name" value="Helicase_C"/>
    <property type="match status" value="1"/>
</dbReference>
<dbReference type="SUPFAM" id="SSF52540">
    <property type="entry name" value="P-loop containing nucleoside triphosphate hydrolases"/>
    <property type="match status" value="1"/>
</dbReference>
<dbReference type="InterPro" id="IPR027417">
    <property type="entry name" value="P-loop_NTPase"/>
</dbReference>